<evidence type="ECO:0000313" key="1">
    <source>
        <dbReference type="EMBL" id="OWM81033.1"/>
    </source>
</evidence>
<reference evidence="1" key="2">
    <citation type="submission" date="2017-06" db="EMBL/GenBank/DDBJ databases">
        <title>The pomegranate genome and the genomics of punicalagin biosynthesis.</title>
        <authorList>
            <person name="Xu C."/>
        </authorList>
    </citation>
    <scope>NUCLEOTIDE SEQUENCE [LARGE SCALE GENOMIC DNA]</scope>
    <source>
        <tissue evidence="1">Fresh leaf</tissue>
    </source>
</reference>
<protein>
    <submittedName>
        <fullName evidence="1">Uncharacterized protein</fullName>
    </submittedName>
</protein>
<keyword evidence="4" id="KW-1185">Reference proteome</keyword>
<dbReference type="EMBL" id="PGOL01002470">
    <property type="protein sequence ID" value="PKI47652.1"/>
    <property type="molecule type" value="Genomic_DNA"/>
</dbReference>
<dbReference type="EMBL" id="MTKT01002214">
    <property type="protein sequence ID" value="OWM81033.1"/>
    <property type="molecule type" value="Genomic_DNA"/>
</dbReference>
<evidence type="ECO:0000313" key="4">
    <source>
        <dbReference type="Proteomes" id="UP000233551"/>
    </source>
</evidence>
<proteinExistence type="predicted"/>
<dbReference type="AlphaFoldDB" id="A0A218X7W5"/>
<reference evidence="2 4" key="3">
    <citation type="submission" date="2017-11" db="EMBL/GenBank/DDBJ databases">
        <title>De-novo sequencing of pomegranate (Punica granatum L.) genome.</title>
        <authorList>
            <person name="Akparov Z."/>
            <person name="Amiraslanov A."/>
            <person name="Hajiyeva S."/>
            <person name="Abbasov M."/>
            <person name="Kaur K."/>
            <person name="Hamwieh A."/>
            <person name="Solovyev V."/>
            <person name="Salamov A."/>
            <person name="Braich B."/>
            <person name="Kosarev P."/>
            <person name="Mahmoud A."/>
            <person name="Hajiyev E."/>
            <person name="Babayeva S."/>
            <person name="Izzatullayeva V."/>
            <person name="Mammadov A."/>
            <person name="Mammadov A."/>
            <person name="Sharifova S."/>
            <person name="Ojaghi J."/>
            <person name="Eynullazada K."/>
            <person name="Bayramov B."/>
            <person name="Abdulazimova A."/>
            <person name="Shahmuradov I."/>
        </authorList>
    </citation>
    <scope>NUCLEOTIDE SEQUENCE [LARGE SCALE GENOMIC DNA]</scope>
    <source>
        <strain evidence="2">AG2017</strain>
        <strain evidence="4">cv. AG2017</strain>
        <tissue evidence="2">Leaf</tissue>
    </source>
</reference>
<gene>
    <name evidence="1" type="ORF">CDL15_Pgr007064</name>
    <name evidence="2" type="ORF">CRG98_031938</name>
</gene>
<name>A0A218X7W5_PUNGR</name>
<dbReference type="Proteomes" id="UP000197138">
    <property type="component" value="Unassembled WGS sequence"/>
</dbReference>
<comment type="caution">
    <text evidence="1">The sequence shown here is derived from an EMBL/GenBank/DDBJ whole genome shotgun (WGS) entry which is preliminary data.</text>
</comment>
<organism evidence="1 3">
    <name type="scientific">Punica granatum</name>
    <name type="common">Pomegranate</name>
    <dbReference type="NCBI Taxonomy" id="22663"/>
    <lineage>
        <taxon>Eukaryota</taxon>
        <taxon>Viridiplantae</taxon>
        <taxon>Streptophyta</taxon>
        <taxon>Embryophyta</taxon>
        <taxon>Tracheophyta</taxon>
        <taxon>Spermatophyta</taxon>
        <taxon>Magnoliopsida</taxon>
        <taxon>eudicotyledons</taxon>
        <taxon>Gunneridae</taxon>
        <taxon>Pentapetalae</taxon>
        <taxon>rosids</taxon>
        <taxon>malvids</taxon>
        <taxon>Myrtales</taxon>
        <taxon>Lythraceae</taxon>
        <taxon>Punica</taxon>
    </lineage>
</organism>
<sequence>MAIKSSSSVELFFPGEEDNDFGFELLFSQWELIDPSDAFSVSNSNLSDPDIDLGSSSAINQAIPIPYRVTADRAFFRDNNGQWVDRAGNPACDLDQIMLAAGELASEKGGGRRRRGGGAS</sequence>
<evidence type="ECO:0000313" key="2">
    <source>
        <dbReference type="EMBL" id="PKI47652.1"/>
    </source>
</evidence>
<reference evidence="3" key="1">
    <citation type="journal article" date="2017" name="Plant J.">
        <title>The pomegranate (Punica granatum L.) genome and the genomics of punicalagin biosynthesis.</title>
        <authorList>
            <person name="Qin G."/>
            <person name="Xu C."/>
            <person name="Ming R."/>
            <person name="Tang H."/>
            <person name="Guyot R."/>
            <person name="Kramer E.M."/>
            <person name="Hu Y."/>
            <person name="Yi X."/>
            <person name="Qi Y."/>
            <person name="Xu X."/>
            <person name="Gao Z."/>
            <person name="Pan H."/>
            <person name="Jian J."/>
            <person name="Tian Y."/>
            <person name="Yue Z."/>
            <person name="Xu Y."/>
        </authorList>
    </citation>
    <scope>NUCLEOTIDE SEQUENCE [LARGE SCALE GENOMIC DNA]</scope>
    <source>
        <strain evidence="3">cv. Dabenzi</strain>
    </source>
</reference>
<evidence type="ECO:0000313" key="3">
    <source>
        <dbReference type="Proteomes" id="UP000197138"/>
    </source>
</evidence>
<dbReference type="Proteomes" id="UP000233551">
    <property type="component" value="Unassembled WGS sequence"/>
</dbReference>
<accession>A0A218X7W5</accession>
<dbReference type="GeneID" id="116195247"/>